<evidence type="ECO:0000313" key="1">
    <source>
        <dbReference type="EMBL" id="EAL61585.1"/>
    </source>
</evidence>
<dbReference type="SMR" id="Q54E74"/>
<dbReference type="InParanoid" id="Q54E74"/>
<gene>
    <name evidence="1" type="ORF">DDB_G0291778</name>
</gene>
<evidence type="ECO:0000313" key="2">
    <source>
        <dbReference type="Proteomes" id="UP000002195"/>
    </source>
</evidence>
<keyword evidence="2" id="KW-1185">Reference proteome</keyword>
<protein>
    <submittedName>
        <fullName evidence="1">Uncharacterized protein</fullName>
    </submittedName>
</protein>
<dbReference type="dictyBase" id="DDB_G0291778"/>
<organism evidence="1 2">
    <name type="scientific">Dictyostelium discoideum</name>
    <name type="common">Social amoeba</name>
    <dbReference type="NCBI Taxonomy" id="44689"/>
    <lineage>
        <taxon>Eukaryota</taxon>
        <taxon>Amoebozoa</taxon>
        <taxon>Evosea</taxon>
        <taxon>Eumycetozoa</taxon>
        <taxon>Dictyostelia</taxon>
        <taxon>Dictyosteliales</taxon>
        <taxon>Dictyosteliaceae</taxon>
        <taxon>Dictyostelium</taxon>
    </lineage>
</organism>
<comment type="caution">
    <text evidence="1">The sequence shown here is derived from an EMBL/GenBank/DDBJ whole genome shotgun (WGS) entry which is preliminary data.</text>
</comment>
<dbReference type="EMBL" id="AAFI02000182">
    <property type="protein sequence ID" value="EAL61585.1"/>
    <property type="molecule type" value="Genomic_DNA"/>
</dbReference>
<accession>Q54E74</accession>
<dbReference type="PaxDb" id="44689-DDB0219693"/>
<dbReference type="AlphaFoldDB" id="Q54E74"/>
<proteinExistence type="predicted"/>
<dbReference type="VEuPathDB" id="AmoebaDB:DDB_G0291778"/>
<reference evidence="1 2" key="1">
    <citation type="journal article" date="2005" name="Nature">
        <title>The genome of the social amoeba Dictyostelium discoideum.</title>
        <authorList>
            <consortium name="The Dictyostelium discoideum Sequencing Consortium"/>
            <person name="Eichinger L."/>
            <person name="Pachebat J.A."/>
            <person name="Glockner G."/>
            <person name="Rajandream M.A."/>
            <person name="Sucgang R."/>
            <person name="Berriman M."/>
            <person name="Song J."/>
            <person name="Olsen R."/>
            <person name="Szafranski K."/>
            <person name="Xu Q."/>
            <person name="Tunggal B."/>
            <person name="Kummerfeld S."/>
            <person name="Madera M."/>
            <person name="Konfortov B.A."/>
            <person name="Rivero F."/>
            <person name="Bankier A.T."/>
            <person name="Lehmann R."/>
            <person name="Hamlin N."/>
            <person name="Davies R."/>
            <person name="Gaudet P."/>
            <person name="Fey P."/>
            <person name="Pilcher K."/>
            <person name="Chen G."/>
            <person name="Saunders D."/>
            <person name="Sodergren E."/>
            <person name="Davis P."/>
            <person name="Kerhornou A."/>
            <person name="Nie X."/>
            <person name="Hall N."/>
            <person name="Anjard C."/>
            <person name="Hemphill L."/>
            <person name="Bason N."/>
            <person name="Farbrother P."/>
            <person name="Desany B."/>
            <person name="Just E."/>
            <person name="Morio T."/>
            <person name="Rost R."/>
            <person name="Churcher C."/>
            <person name="Cooper J."/>
            <person name="Haydock S."/>
            <person name="van Driessche N."/>
            <person name="Cronin A."/>
            <person name="Goodhead I."/>
            <person name="Muzny D."/>
            <person name="Mourier T."/>
            <person name="Pain A."/>
            <person name="Lu M."/>
            <person name="Harper D."/>
            <person name="Lindsay R."/>
            <person name="Hauser H."/>
            <person name="James K."/>
            <person name="Quiles M."/>
            <person name="Madan Babu M."/>
            <person name="Saito T."/>
            <person name="Buchrieser C."/>
            <person name="Wardroper A."/>
            <person name="Felder M."/>
            <person name="Thangavelu M."/>
            <person name="Johnson D."/>
            <person name="Knights A."/>
            <person name="Loulseged H."/>
            <person name="Mungall K."/>
            <person name="Oliver K."/>
            <person name="Price C."/>
            <person name="Quail M.A."/>
            <person name="Urushihara H."/>
            <person name="Hernandez J."/>
            <person name="Rabbinowitsch E."/>
            <person name="Steffen D."/>
            <person name="Sanders M."/>
            <person name="Ma J."/>
            <person name="Kohara Y."/>
            <person name="Sharp S."/>
            <person name="Simmonds M."/>
            <person name="Spiegler S."/>
            <person name="Tivey A."/>
            <person name="Sugano S."/>
            <person name="White B."/>
            <person name="Walker D."/>
            <person name="Woodward J."/>
            <person name="Winckler T."/>
            <person name="Tanaka Y."/>
            <person name="Shaulsky G."/>
            <person name="Schleicher M."/>
            <person name="Weinstock G."/>
            <person name="Rosenthal A."/>
            <person name="Cox E.C."/>
            <person name="Chisholm R.L."/>
            <person name="Gibbs R."/>
            <person name="Loomis W.F."/>
            <person name="Platzer M."/>
            <person name="Kay R.R."/>
            <person name="Williams J."/>
            <person name="Dear P.H."/>
            <person name="Noegel A.A."/>
            <person name="Barrell B."/>
            <person name="Kuspa A."/>
        </authorList>
    </citation>
    <scope>NUCLEOTIDE SEQUENCE [LARGE SCALE GENOMIC DNA]</scope>
    <source>
        <strain evidence="1 2">AX4</strain>
    </source>
</reference>
<dbReference type="RefSeq" id="XP_629988.1">
    <property type="nucleotide sequence ID" value="XM_629986.1"/>
</dbReference>
<dbReference type="Proteomes" id="UP000002195">
    <property type="component" value="Unassembled WGS sequence"/>
</dbReference>
<dbReference type="HOGENOM" id="CLU_2578879_0_0_1"/>
<name>Q54E74_DICDI</name>
<dbReference type="KEGG" id="ddi:DDB_G0291778"/>
<dbReference type="GeneID" id="8628318"/>
<sequence length="81" mass="9707">MIVLKVVGKMEHKIKQEYIFYQKKRKFDMEQNERVVDKEKLKKAIISLHLSDETLAEQGFNNGLLFYEKLCMAVHEQFNMI</sequence>